<proteinExistence type="predicted"/>
<reference evidence="2 3" key="1">
    <citation type="submission" date="2023-10" db="EMBL/GenBank/DDBJ databases">
        <title>Two novel species belonging to the OM43/NOR5 clade.</title>
        <authorList>
            <person name="Park M."/>
        </authorList>
    </citation>
    <scope>NUCLEOTIDE SEQUENCE [LARGE SCALE GENOMIC DNA]</scope>
    <source>
        <strain evidence="2 3">IMCC45268</strain>
    </source>
</reference>
<dbReference type="Proteomes" id="UP001626549">
    <property type="component" value="Chromosome"/>
</dbReference>
<dbReference type="EMBL" id="CP136865">
    <property type="protein sequence ID" value="WOJ98553.1"/>
    <property type="molecule type" value="Genomic_DNA"/>
</dbReference>
<keyword evidence="1" id="KW-1133">Transmembrane helix</keyword>
<keyword evidence="3" id="KW-1185">Reference proteome</keyword>
<name>A0ABZ0IHQ3_9GAMM</name>
<gene>
    <name evidence="2" type="ORF">R0137_08275</name>
</gene>
<evidence type="ECO:0000313" key="2">
    <source>
        <dbReference type="EMBL" id="WOJ98553.1"/>
    </source>
</evidence>
<accession>A0ABZ0IHQ3</accession>
<evidence type="ECO:0000256" key="1">
    <source>
        <dbReference type="SAM" id="Phobius"/>
    </source>
</evidence>
<dbReference type="RefSeq" id="WP_407329910.1">
    <property type="nucleotide sequence ID" value="NZ_CP136865.1"/>
</dbReference>
<organism evidence="2 3">
    <name type="scientific">Congregibacter brevis</name>
    <dbReference type="NCBI Taxonomy" id="3081201"/>
    <lineage>
        <taxon>Bacteria</taxon>
        <taxon>Pseudomonadati</taxon>
        <taxon>Pseudomonadota</taxon>
        <taxon>Gammaproteobacteria</taxon>
        <taxon>Cellvibrionales</taxon>
        <taxon>Halieaceae</taxon>
        <taxon>Congregibacter</taxon>
    </lineage>
</organism>
<evidence type="ECO:0000313" key="3">
    <source>
        <dbReference type="Proteomes" id="UP001626549"/>
    </source>
</evidence>
<sequence length="249" mass="25401">MASARKVSTIALLVLVLIGGAVFYLASNLNGIVAGVIESQGSRVLGTSVKVSGVDIRLTEAAAGLSGLSIENPEGFPGNAMELGGFAIDLDASTLTSETVVINKVIVDGARINVIQEASGSNLQALLNNIETGPAEETSPEEESVGDASTTKVIINEFTLSGASASVSIPELNETREVSLPPIVVSDVGRATNGATAAQVATQILKPVIEKVIATALTDSIKERASEKINDTVGGFLKGLSGDGKKGSR</sequence>
<evidence type="ECO:0008006" key="4">
    <source>
        <dbReference type="Google" id="ProtNLM"/>
    </source>
</evidence>
<protein>
    <recommendedName>
        <fullName evidence="4">AsmA domain-containing protein</fullName>
    </recommendedName>
</protein>
<keyword evidence="1" id="KW-0472">Membrane</keyword>
<feature type="transmembrane region" description="Helical" evidence="1">
    <location>
        <begin position="7"/>
        <end position="26"/>
    </location>
</feature>
<keyword evidence="1" id="KW-0812">Transmembrane</keyword>